<dbReference type="CDD" id="cd00268">
    <property type="entry name" value="DEADc"/>
    <property type="match status" value="1"/>
</dbReference>
<dbReference type="CDD" id="cd18787">
    <property type="entry name" value="SF2_C_DEAD"/>
    <property type="match status" value="1"/>
</dbReference>
<dbReference type="EMBL" id="FMYP01000042">
    <property type="protein sequence ID" value="SDC65538.1"/>
    <property type="molecule type" value="Genomic_DNA"/>
</dbReference>
<organism evidence="8 9">
    <name type="scientific">Williamwhitmania taraxaci</name>
    <dbReference type="NCBI Taxonomy" id="1640674"/>
    <lineage>
        <taxon>Bacteria</taxon>
        <taxon>Pseudomonadati</taxon>
        <taxon>Bacteroidota</taxon>
        <taxon>Bacteroidia</taxon>
        <taxon>Bacteroidales</taxon>
        <taxon>Williamwhitmaniaceae</taxon>
        <taxon>Williamwhitmania</taxon>
    </lineage>
</organism>
<dbReference type="Gene3D" id="3.30.70.330">
    <property type="match status" value="1"/>
</dbReference>
<keyword evidence="4" id="KW-0067">ATP-binding</keyword>
<dbReference type="SUPFAM" id="SSF52540">
    <property type="entry name" value="P-loop containing nucleoside triphosphate hydrolases"/>
    <property type="match status" value="1"/>
</dbReference>
<dbReference type="GO" id="GO:0005829">
    <property type="term" value="C:cytosol"/>
    <property type="evidence" value="ECO:0007669"/>
    <property type="project" value="TreeGrafter"/>
</dbReference>
<dbReference type="InterPro" id="IPR044742">
    <property type="entry name" value="DEAD/DEAH_RhlB"/>
</dbReference>
<dbReference type="Pfam" id="PF00271">
    <property type="entry name" value="Helicase_C"/>
    <property type="match status" value="1"/>
</dbReference>
<dbReference type="Pfam" id="PF03880">
    <property type="entry name" value="DbpA"/>
    <property type="match status" value="1"/>
</dbReference>
<dbReference type="InterPro" id="IPR001650">
    <property type="entry name" value="Helicase_C-like"/>
</dbReference>
<dbReference type="STRING" id="1640674.SAMN05216323_104213"/>
<keyword evidence="9" id="KW-1185">Reference proteome</keyword>
<dbReference type="Pfam" id="PF00270">
    <property type="entry name" value="DEAD"/>
    <property type="match status" value="1"/>
</dbReference>
<evidence type="ECO:0000259" key="7">
    <source>
        <dbReference type="PROSITE" id="PS51194"/>
    </source>
</evidence>
<dbReference type="GO" id="GO:0003676">
    <property type="term" value="F:nucleic acid binding"/>
    <property type="evidence" value="ECO:0007669"/>
    <property type="project" value="InterPro"/>
</dbReference>
<sequence length="439" mass="49019">MQNISTPIQIALSKLGIETLTPMQNEAIKACSGQQDVILLSPTGSGKTLGFLIPLVESFTANEEGIQALILTPSRELAIQIEQVFKKLTTDFKVNCCYGGHSTKIERNNLSHPPTLLVGTPGRIADHIRRGIIDTRGIKTLVLDEFDKALEFGFQNEMVYIIDNLTLKKRILTSATKSESIPLFTGITNPIELNYLSTEQPQRLVVKKVIANGKDKLDALYRLICTLGNATTLIFCNHREAVGRISDLLYQKGLEHDIFHGGLEQDDRERALIKFRNGSHHLLITTDLASRGLDIPEIKHIIHYQLPQTEDVFIHRNGRTARMTANGSAYLILGEEDYLPNFIEGDVEEQDISAILPPPAQPEWVTLYISAGKKDKINKVDIVGLLLQKGGLAKNELGLIEVLDKTSYVAINRKKAGETVRLLRDETLKRKRIKMEISE</sequence>
<accession>A0A1G6NCL7</accession>
<protein>
    <submittedName>
        <fullName evidence="8">ATP-independent RNA helicase DbpA</fullName>
    </submittedName>
</protein>
<evidence type="ECO:0000256" key="5">
    <source>
        <dbReference type="ARBA" id="ARBA00038437"/>
    </source>
</evidence>
<dbReference type="SMART" id="SM00490">
    <property type="entry name" value="HELICc"/>
    <property type="match status" value="1"/>
</dbReference>
<reference evidence="8 9" key="1">
    <citation type="submission" date="2016-09" db="EMBL/GenBank/DDBJ databases">
        <authorList>
            <person name="Capua I."/>
            <person name="De Benedictis P."/>
            <person name="Joannis T."/>
            <person name="Lombin L.H."/>
            <person name="Cattoli G."/>
        </authorList>
    </citation>
    <scope>NUCLEOTIDE SEQUENCE [LARGE SCALE GENOMIC DNA]</scope>
    <source>
        <strain evidence="8 9">A7P-90m</strain>
    </source>
</reference>
<evidence type="ECO:0000256" key="2">
    <source>
        <dbReference type="ARBA" id="ARBA00022801"/>
    </source>
</evidence>
<dbReference type="PANTHER" id="PTHR47959:SF1">
    <property type="entry name" value="ATP-DEPENDENT RNA HELICASE DBPA"/>
    <property type="match status" value="1"/>
</dbReference>
<keyword evidence="1" id="KW-0547">Nucleotide-binding</keyword>
<dbReference type="PROSITE" id="PS51194">
    <property type="entry name" value="HELICASE_CTER"/>
    <property type="match status" value="1"/>
</dbReference>
<evidence type="ECO:0000259" key="6">
    <source>
        <dbReference type="PROSITE" id="PS51192"/>
    </source>
</evidence>
<dbReference type="RefSeq" id="WP_092439058.1">
    <property type="nucleotide sequence ID" value="NZ_FMYP01000042.1"/>
</dbReference>
<dbReference type="CDD" id="cd12252">
    <property type="entry name" value="RRM_DbpA"/>
    <property type="match status" value="1"/>
</dbReference>
<dbReference type="InterPro" id="IPR014001">
    <property type="entry name" value="Helicase_ATP-bd"/>
</dbReference>
<dbReference type="InterPro" id="IPR011545">
    <property type="entry name" value="DEAD/DEAH_box_helicase_dom"/>
</dbReference>
<dbReference type="SMART" id="SM00487">
    <property type="entry name" value="DEXDc"/>
    <property type="match status" value="1"/>
</dbReference>
<dbReference type="InterPro" id="IPR005580">
    <property type="entry name" value="DbpA/CsdA_RNA-bd_dom"/>
</dbReference>
<evidence type="ECO:0000313" key="8">
    <source>
        <dbReference type="EMBL" id="SDC65538.1"/>
    </source>
</evidence>
<dbReference type="PANTHER" id="PTHR47959">
    <property type="entry name" value="ATP-DEPENDENT RNA HELICASE RHLE-RELATED"/>
    <property type="match status" value="1"/>
</dbReference>
<dbReference type="InterPro" id="IPR050079">
    <property type="entry name" value="DEAD_box_RNA_helicase"/>
</dbReference>
<dbReference type="AlphaFoldDB" id="A0A1G6NCL7"/>
<name>A0A1G6NCL7_9BACT</name>
<comment type="similarity">
    <text evidence="5">Belongs to the DEAD box helicase family.</text>
</comment>
<dbReference type="Gene3D" id="3.40.50.300">
    <property type="entry name" value="P-loop containing nucleotide triphosphate hydrolases"/>
    <property type="match status" value="2"/>
</dbReference>
<dbReference type="PROSITE" id="PS51192">
    <property type="entry name" value="HELICASE_ATP_BIND_1"/>
    <property type="match status" value="1"/>
</dbReference>
<evidence type="ECO:0000256" key="1">
    <source>
        <dbReference type="ARBA" id="ARBA00022741"/>
    </source>
</evidence>
<dbReference type="OrthoDB" id="9785240at2"/>
<evidence type="ECO:0000313" key="9">
    <source>
        <dbReference type="Proteomes" id="UP000199452"/>
    </source>
</evidence>
<feature type="domain" description="Helicase C-terminal" evidence="7">
    <location>
        <begin position="216"/>
        <end position="363"/>
    </location>
</feature>
<keyword evidence="3 8" id="KW-0347">Helicase</keyword>
<dbReference type="GO" id="GO:0003724">
    <property type="term" value="F:RNA helicase activity"/>
    <property type="evidence" value="ECO:0007669"/>
    <property type="project" value="TreeGrafter"/>
</dbReference>
<evidence type="ECO:0000256" key="3">
    <source>
        <dbReference type="ARBA" id="ARBA00022806"/>
    </source>
</evidence>
<evidence type="ECO:0000256" key="4">
    <source>
        <dbReference type="ARBA" id="ARBA00022840"/>
    </source>
</evidence>
<dbReference type="InterPro" id="IPR027417">
    <property type="entry name" value="P-loop_NTPase"/>
</dbReference>
<gene>
    <name evidence="8" type="ORF">SAMN05216323_104213</name>
</gene>
<proteinExistence type="inferred from homology"/>
<dbReference type="Proteomes" id="UP000199452">
    <property type="component" value="Unassembled WGS sequence"/>
</dbReference>
<feature type="domain" description="Helicase ATP-binding" evidence="6">
    <location>
        <begin position="28"/>
        <end position="195"/>
    </location>
</feature>
<dbReference type="GO" id="GO:0016787">
    <property type="term" value="F:hydrolase activity"/>
    <property type="evidence" value="ECO:0007669"/>
    <property type="project" value="UniProtKB-KW"/>
</dbReference>
<dbReference type="InterPro" id="IPR012677">
    <property type="entry name" value="Nucleotide-bd_a/b_plait_sf"/>
</dbReference>
<keyword evidence="2" id="KW-0378">Hydrolase</keyword>
<dbReference type="GO" id="GO:0005524">
    <property type="term" value="F:ATP binding"/>
    <property type="evidence" value="ECO:0007669"/>
    <property type="project" value="UniProtKB-KW"/>
</dbReference>